<evidence type="ECO:0000256" key="1">
    <source>
        <dbReference type="SAM" id="Phobius"/>
    </source>
</evidence>
<reference evidence="2" key="1">
    <citation type="journal article" date="2020" name="Nature">
        <title>Giant virus diversity and host interactions through global metagenomics.</title>
        <authorList>
            <person name="Schulz F."/>
            <person name="Roux S."/>
            <person name="Paez-Espino D."/>
            <person name="Jungbluth S."/>
            <person name="Walsh D.A."/>
            <person name="Denef V.J."/>
            <person name="McMahon K.D."/>
            <person name="Konstantinidis K.T."/>
            <person name="Eloe-Fadrosh E.A."/>
            <person name="Kyrpides N.C."/>
            <person name="Woyke T."/>
        </authorList>
    </citation>
    <scope>NUCLEOTIDE SEQUENCE</scope>
    <source>
        <strain evidence="2">GVMAG-M-3300013004-44</strain>
    </source>
</reference>
<dbReference type="AlphaFoldDB" id="A0A6C0BHT1"/>
<feature type="transmembrane region" description="Helical" evidence="1">
    <location>
        <begin position="53"/>
        <end position="78"/>
    </location>
</feature>
<proteinExistence type="predicted"/>
<protein>
    <submittedName>
        <fullName evidence="2">Uncharacterized protein</fullName>
    </submittedName>
</protein>
<name>A0A6C0BHT1_9ZZZZ</name>
<sequence>MAPDRTKDKDRFAHMLKVWIDQFALSLSSSDTKNYIQQLVIEPFLQFILQRSFPYMMIAICVFSAILILVVLTFVLLLMNHNKTVQCPFCDRTFS</sequence>
<organism evidence="2">
    <name type="scientific">viral metagenome</name>
    <dbReference type="NCBI Taxonomy" id="1070528"/>
    <lineage>
        <taxon>unclassified sequences</taxon>
        <taxon>metagenomes</taxon>
        <taxon>organismal metagenomes</taxon>
    </lineage>
</organism>
<dbReference type="EMBL" id="MN739154">
    <property type="protein sequence ID" value="QHS90903.1"/>
    <property type="molecule type" value="Genomic_DNA"/>
</dbReference>
<evidence type="ECO:0000313" key="2">
    <source>
        <dbReference type="EMBL" id="QHS90903.1"/>
    </source>
</evidence>
<keyword evidence="1" id="KW-0472">Membrane</keyword>
<keyword evidence="1" id="KW-0812">Transmembrane</keyword>
<keyword evidence="1" id="KW-1133">Transmembrane helix</keyword>
<accession>A0A6C0BHT1</accession>